<evidence type="ECO:0000313" key="1">
    <source>
        <dbReference type="EMBL" id="MFB9885051.1"/>
    </source>
</evidence>
<reference evidence="1 2" key="1">
    <citation type="submission" date="2024-09" db="EMBL/GenBank/DDBJ databases">
        <authorList>
            <person name="Sun Q."/>
            <person name="Mori K."/>
        </authorList>
    </citation>
    <scope>NUCLEOTIDE SEQUENCE [LARGE SCALE GENOMIC DNA]</scope>
    <source>
        <strain evidence="1 2">ATCC 51285</strain>
    </source>
</reference>
<keyword evidence="2" id="KW-1185">Reference proteome</keyword>
<accession>A0ABV5Z6Z6</accession>
<dbReference type="Proteomes" id="UP001589628">
    <property type="component" value="Unassembled WGS sequence"/>
</dbReference>
<proteinExistence type="predicted"/>
<sequence>MRRFVIISLLLSAALIVLWLFEPPHPAQALWADYLERLPRPLNLSTSEQQQQPPTLPLPSYPERRLRLLEEQPLREGLLDTLDFAECDLLGLISERNSSLAKVSDSAWKLAYELRFLTQADQCLSRPPAQRRAETENFYQLLAQVSQHKRQQLPRLLANLLYNSAESEAQFSLAQTPLLPLEDDGAQASLQALAFLQQLTPAVLAIHRGAPAQPLFQLSELEQHLAALYHSRFGSKLLQSLQLSGNSLAQASLWLQLRMTRRPLCYHQQASEEGRILFNVLLRYYAQSGQQELSRLQRQGEAWRAGWLTLQELLPPPKVVADYLHSLWIAEDGSWRRWQARIQQHQQQWQQLLNSCGLAPGQASQTD</sequence>
<name>A0ABV5Z6Z6_9GAMM</name>
<dbReference type="EMBL" id="JBHLZN010000001">
    <property type="protein sequence ID" value="MFB9885051.1"/>
    <property type="molecule type" value="Genomic_DNA"/>
</dbReference>
<dbReference type="Pfam" id="PF11279">
    <property type="entry name" value="DUF3080"/>
    <property type="match status" value="1"/>
</dbReference>
<gene>
    <name evidence="1" type="ORF">ACFFLH_01320</name>
</gene>
<dbReference type="InterPro" id="IPR021431">
    <property type="entry name" value="DUF3080"/>
</dbReference>
<dbReference type="RefSeq" id="WP_027313329.1">
    <property type="nucleotide sequence ID" value="NZ_JBHLZN010000001.1"/>
</dbReference>
<evidence type="ECO:0000313" key="2">
    <source>
        <dbReference type="Proteomes" id="UP001589628"/>
    </source>
</evidence>
<protein>
    <submittedName>
        <fullName evidence="1">DUF3080 family protein</fullName>
    </submittedName>
</protein>
<organism evidence="1 2">
    <name type="scientific">Balneatrix alpica</name>
    <dbReference type="NCBI Taxonomy" id="75684"/>
    <lineage>
        <taxon>Bacteria</taxon>
        <taxon>Pseudomonadati</taxon>
        <taxon>Pseudomonadota</taxon>
        <taxon>Gammaproteobacteria</taxon>
        <taxon>Oceanospirillales</taxon>
        <taxon>Balneatrichaceae</taxon>
        <taxon>Balneatrix</taxon>
    </lineage>
</organism>
<comment type="caution">
    <text evidence="1">The sequence shown here is derived from an EMBL/GenBank/DDBJ whole genome shotgun (WGS) entry which is preliminary data.</text>
</comment>